<accession>A0A2I2G408</accession>
<dbReference type="OrthoDB" id="3437405at2759"/>
<dbReference type="VEuPathDB" id="FungiDB:P170DRAFT_359206"/>
<protein>
    <submittedName>
        <fullName evidence="2">Uncharacterized protein</fullName>
    </submittedName>
</protein>
<dbReference type="Proteomes" id="UP000234275">
    <property type="component" value="Unassembled WGS sequence"/>
</dbReference>
<feature type="compositionally biased region" description="Basic and acidic residues" evidence="1">
    <location>
        <begin position="635"/>
        <end position="653"/>
    </location>
</feature>
<sequence>MRKALISSCDAVDRILEPQTIAHFLEFCSWGTLPTGKQTSLPKLLPEDIPFIDGPPPTSDNVGNSESIMSRVAERIGSFSDSSRLCLVGKNINSLKSRLWEGIVPLSEQRWREKRLDREENFDVAAQHISAVVAVFEYLNQPAVVANLRDTFNLIWDLWEEADVLVNRNREAIGKEKISLTKLWTEYMAAKYEVMTGRAHRWVILHVEALRAPLLRTLRLHRPINEDVVDRIQWKTTDQLHMLNEIASVADYTILMPMQGYKGWSGNVPIGAQGPLAERSKRYGPRLKQLTREGIYERALNGTRAPGRVASPGPLVQLALDQIDCQSRLRREIRGEAITMPKEPWITNALQKLEKKPEPMHESQGLMIYRITYGQTDEEWDRFLQRFQAHVDDWGRGHTGSSFIKPYLKLHWFDGKELGIPEGDVAAARKHFKEQPVSQFGDKVQVNRHVFLAVDDISFGSYTTDDYAVATALPLRGDFTGFVLAVDADYDPKEPLERPDESPGHHGQMRILGSLIWSDLFSGLSSQSAYPEDLWPLALDHPNQVYVGPTVPLTISDWRMQNGIRNLLLRQIVDYVKAKMDGTAPELPSQPENGSRDPLNGEHDPLRQHLMRNFVNWLRDNNHTREGIMAEEVMRARPGQDADMERIRQRMDALENGDEDEVNPPRLEDPDDPCPMQ</sequence>
<dbReference type="GeneID" id="36552041"/>
<reference evidence="2 3" key="1">
    <citation type="submission" date="2016-12" db="EMBL/GenBank/DDBJ databases">
        <title>The genomes of Aspergillus section Nigri reveals drivers in fungal speciation.</title>
        <authorList>
            <consortium name="DOE Joint Genome Institute"/>
            <person name="Vesth T.C."/>
            <person name="Nybo J."/>
            <person name="Theobald S."/>
            <person name="Brandl J."/>
            <person name="Frisvad J.C."/>
            <person name="Nielsen K.F."/>
            <person name="Lyhne E.K."/>
            <person name="Kogle M.E."/>
            <person name="Kuo A."/>
            <person name="Riley R."/>
            <person name="Clum A."/>
            <person name="Nolan M."/>
            <person name="Lipzen A."/>
            <person name="Salamov A."/>
            <person name="Henrissat B."/>
            <person name="Wiebenga A."/>
            <person name="De Vries R.P."/>
            <person name="Grigoriev I.V."/>
            <person name="Mortensen U.H."/>
            <person name="Andersen M.R."/>
            <person name="Baker S.E."/>
        </authorList>
    </citation>
    <scope>NUCLEOTIDE SEQUENCE [LARGE SCALE GENOMIC DNA]</scope>
    <source>
        <strain evidence="2 3">IBT 23096</strain>
    </source>
</reference>
<organism evidence="2 3">
    <name type="scientific">Aspergillus steynii IBT 23096</name>
    <dbReference type="NCBI Taxonomy" id="1392250"/>
    <lineage>
        <taxon>Eukaryota</taxon>
        <taxon>Fungi</taxon>
        <taxon>Dikarya</taxon>
        <taxon>Ascomycota</taxon>
        <taxon>Pezizomycotina</taxon>
        <taxon>Eurotiomycetes</taxon>
        <taxon>Eurotiomycetidae</taxon>
        <taxon>Eurotiales</taxon>
        <taxon>Aspergillaceae</taxon>
        <taxon>Aspergillus</taxon>
        <taxon>Aspergillus subgen. Circumdati</taxon>
    </lineage>
</organism>
<dbReference type="AlphaFoldDB" id="A0A2I2G408"/>
<feature type="region of interest" description="Disordered" evidence="1">
    <location>
        <begin position="583"/>
        <end position="604"/>
    </location>
</feature>
<evidence type="ECO:0000313" key="2">
    <source>
        <dbReference type="EMBL" id="PLB47601.1"/>
    </source>
</evidence>
<proteinExistence type="predicted"/>
<gene>
    <name evidence="2" type="ORF">P170DRAFT_359206</name>
</gene>
<dbReference type="STRING" id="1392250.A0A2I2G408"/>
<keyword evidence="3" id="KW-1185">Reference proteome</keyword>
<feature type="region of interest" description="Disordered" evidence="1">
    <location>
        <begin position="635"/>
        <end position="677"/>
    </location>
</feature>
<dbReference type="EMBL" id="MSFO01000005">
    <property type="protein sequence ID" value="PLB47601.1"/>
    <property type="molecule type" value="Genomic_DNA"/>
</dbReference>
<dbReference type="RefSeq" id="XP_024702903.1">
    <property type="nucleotide sequence ID" value="XM_024844341.1"/>
</dbReference>
<name>A0A2I2G408_9EURO</name>
<evidence type="ECO:0000313" key="3">
    <source>
        <dbReference type="Proteomes" id="UP000234275"/>
    </source>
</evidence>
<evidence type="ECO:0000256" key="1">
    <source>
        <dbReference type="SAM" id="MobiDB-lite"/>
    </source>
</evidence>
<comment type="caution">
    <text evidence="2">The sequence shown here is derived from an EMBL/GenBank/DDBJ whole genome shotgun (WGS) entry which is preliminary data.</text>
</comment>